<feature type="region of interest" description="Disordered" evidence="1">
    <location>
        <begin position="1"/>
        <end position="44"/>
    </location>
</feature>
<name>A0ABQ6N7G1_9STRA</name>
<dbReference type="Gene3D" id="3.30.530.20">
    <property type="match status" value="2"/>
</dbReference>
<gene>
    <name evidence="2" type="ORF">TeGR_g11956</name>
</gene>
<accession>A0ABQ6N7G1</accession>
<evidence type="ECO:0000313" key="3">
    <source>
        <dbReference type="Proteomes" id="UP001165060"/>
    </source>
</evidence>
<evidence type="ECO:0008006" key="4">
    <source>
        <dbReference type="Google" id="ProtNLM"/>
    </source>
</evidence>
<feature type="non-terminal residue" evidence="2">
    <location>
        <position position="577"/>
    </location>
</feature>
<dbReference type="InterPro" id="IPR023393">
    <property type="entry name" value="START-like_dom_sf"/>
</dbReference>
<feature type="compositionally biased region" description="Pro residues" evidence="1">
    <location>
        <begin position="10"/>
        <end position="26"/>
    </location>
</feature>
<protein>
    <recommendedName>
        <fullName evidence="4">START domain-containing protein</fullName>
    </recommendedName>
</protein>
<dbReference type="Proteomes" id="UP001165060">
    <property type="component" value="Unassembled WGS sequence"/>
</dbReference>
<organism evidence="2 3">
    <name type="scientific">Tetraparma gracilis</name>
    <dbReference type="NCBI Taxonomy" id="2962635"/>
    <lineage>
        <taxon>Eukaryota</taxon>
        <taxon>Sar</taxon>
        <taxon>Stramenopiles</taxon>
        <taxon>Ochrophyta</taxon>
        <taxon>Bolidophyceae</taxon>
        <taxon>Parmales</taxon>
        <taxon>Triparmaceae</taxon>
        <taxon>Tetraparma</taxon>
    </lineage>
</organism>
<dbReference type="SUPFAM" id="SSF55961">
    <property type="entry name" value="Bet v1-like"/>
    <property type="match status" value="1"/>
</dbReference>
<reference evidence="2 3" key="1">
    <citation type="journal article" date="2023" name="Commun. Biol.">
        <title>Genome analysis of Parmales, the sister group of diatoms, reveals the evolutionary specialization of diatoms from phago-mixotrophs to photoautotrophs.</title>
        <authorList>
            <person name="Ban H."/>
            <person name="Sato S."/>
            <person name="Yoshikawa S."/>
            <person name="Yamada K."/>
            <person name="Nakamura Y."/>
            <person name="Ichinomiya M."/>
            <person name="Sato N."/>
            <person name="Blanc-Mathieu R."/>
            <person name="Endo H."/>
            <person name="Kuwata A."/>
            <person name="Ogata H."/>
        </authorList>
    </citation>
    <scope>NUCLEOTIDE SEQUENCE [LARGE SCALE GENOMIC DNA]</scope>
</reference>
<sequence>MNLSRAYQGQPPPARDPDSPGLPPPTRELVTRSVKQGMGGKKKFPQDFEVTAVSPTSVRFRRHPDAAPAPHDASGTLNMVEAEHDTTRLSMAAQMAAAGDGAPSSTNVPTSKEAHALLDDLLLLLPALFAMFDRSAEVDEAVLGQLTERFQTASTEPSADEVALLNKARAYDDKAWERLKGSVREPVEKWRASVGETSAWGKAVGSVDAAAARLNIGAGQKRFYASKWTWCRESSEDFFVAVTSVQDLPEGEEKATILDTVEKNKSSDTVILSQFRGLYRISRLAENACRVTLVAQGVIGGWVPDKAMKFLIGKVLGIVDVMSDKYERNGKVVDTELRGEFPPPPLLDQLNGEQMRIAQKCLAMETGSAGVEWTPLKSTSPFVAFSMQYTKPERNQTSVALGTAKATLDCSASGALAYQFMVRGREKMRISREGGDRARVIFKEHTKHDFEWAYVVKMPFLLTNREFLGRYLCFKEPTGDLVAVMEALPDSTKVDYGANSKVVRGKTTGVYRFKSINNDTQCEVTLVRHMDAGGFVPERVMVAKIPQALRGVGDMQELIQRDDAIDGANRSGLMAII</sequence>
<proteinExistence type="predicted"/>
<keyword evidence="3" id="KW-1185">Reference proteome</keyword>
<comment type="caution">
    <text evidence="2">The sequence shown here is derived from an EMBL/GenBank/DDBJ whole genome shotgun (WGS) entry which is preliminary data.</text>
</comment>
<evidence type="ECO:0000256" key="1">
    <source>
        <dbReference type="SAM" id="MobiDB-lite"/>
    </source>
</evidence>
<evidence type="ECO:0000313" key="2">
    <source>
        <dbReference type="EMBL" id="GMI41798.1"/>
    </source>
</evidence>
<dbReference type="EMBL" id="BRYB01002242">
    <property type="protein sequence ID" value="GMI41798.1"/>
    <property type="molecule type" value="Genomic_DNA"/>
</dbReference>